<proteinExistence type="predicted"/>
<comment type="caution">
    <text evidence="3">The sequence shown here is derived from an EMBL/GenBank/DDBJ whole genome shotgun (WGS) entry which is preliminary data.</text>
</comment>
<sequence length="267" mass="29332">MVYVVQADANCAIFMTNTQLVPDGNGYIVTLTFSVINDCGTALQSIKLANETEGHLLNIICKIGFENGSADVSRGCTHDVQSHTFSATGHVDKGEIWTLFGRLRNGDRFIQPVVMSLQSVPMDVTVPATVASVLLTIAIILIVILYWLRKKTRGVSNERSGQLSGQPSGQPSLSQEDPYYLHLIHLPEDVPDSHPANTETRPKRFYTYAAEDEDGYTLPNITRPTVSERQTAQPERKNTGVFASRVNSLSPEPCAHKVDDDGYTLPV</sequence>
<dbReference type="Proteomes" id="UP001374579">
    <property type="component" value="Unassembled WGS sequence"/>
</dbReference>
<name>A0AAN9BH36_9CAEN</name>
<evidence type="ECO:0000256" key="2">
    <source>
        <dbReference type="SAM" id="Phobius"/>
    </source>
</evidence>
<evidence type="ECO:0000313" key="3">
    <source>
        <dbReference type="EMBL" id="KAK7105397.1"/>
    </source>
</evidence>
<gene>
    <name evidence="3" type="ORF">V1264_016786</name>
</gene>
<dbReference type="EMBL" id="JBAMIC010000007">
    <property type="protein sequence ID" value="KAK7105397.1"/>
    <property type="molecule type" value="Genomic_DNA"/>
</dbReference>
<keyword evidence="2" id="KW-1133">Transmembrane helix</keyword>
<feature type="compositionally biased region" description="Polar residues" evidence="1">
    <location>
        <begin position="219"/>
        <end position="233"/>
    </location>
</feature>
<evidence type="ECO:0000256" key="1">
    <source>
        <dbReference type="SAM" id="MobiDB-lite"/>
    </source>
</evidence>
<keyword evidence="2" id="KW-0812">Transmembrane</keyword>
<keyword evidence="2" id="KW-0472">Membrane</keyword>
<feature type="transmembrane region" description="Helical" evidence="2">
    <location>
        <begin position="124"/>
        <end position="148"/>
    </location>
</feature>
<evidence type="ECO:0000313" key="4">
    <source>
        <dbReference type="Proteomes" id="UP001374579"/>
    </source>
</evidence>
<feature type="region of interest" description="Disordered" evidence="1">
    <location>
        <begin position="217"/>
        <end position="243"/>
    </location>
</feature>
<protein>
    <submittedName>
        <fullName evidence="3">Uncharacterized protein</fullName>
    </submittedName>
</protein>
<reference evidence="3 4" key="1">
    <citation type="submission" date="2024-02" db="EMBL/GenBank/DDBJ databases">
        <title>Chromosome-scale genome assembly of the rough periwinkle Littorina saxatilis.</title>
        <authorList>
            <person name="De Jode A."/>
            <person name="Faria R."/>
            <person name="Formenti G."/>
            <person name="Sims Y."/>
            <person name="Smith T.P."/>
            <person name="Tracey A."/>
            <person name="Wood J.M.D."/>
            <person name="Zagrodzka Z.B."/>
            <person name="Johannesson K."/>
            <person name="Butlin R.K."/>
            <person name="Leder E.H."/>
        </authorList>
    </citation>
    <scope>NUCLEOTIDE SEQUENCE [LARGE SCALE GENOMIC DNA]</scope>
    <source>
        <strain evidence="3">Snail1</strain>
        <tissue evidence="3">Muscle</tissue>
    </source>
</reference>
<dbReference type="AlphaFoldDB" id="A0AAN9BH36"/>
<organism evidence="3 4">
    <name type="scientific">Littorina saxatilis</name>
    <dbReference type="NCBI Taxonomy" id="31220"/>
    <lineage>
        <taxon>Eukaryota</taxon>
        <taxon>Metazoa</taxon>
        <taxon>Spiralia</taxon>
        <taxon>Lophotrochozoa</taxon>
        <taxon>Mollusca</taxon>
        <taxon>Gastropoda</taxon>
        <taxon>Caenogastropoda</taxon>
        <taxon>Littorinimorpha</taxon>
        <taxon>Littorinoidea</taxon>
        <taxon>Littorinidae</taxon>
        <taxon>Littorina</taxon>
    </lineage>
</organism>
<accession>A0AAN9BH36</accession>
<keyword evidence="4" id="KW-1185">Reference proteome</keyword>